<name>A0A433DMY2_9FUNG</name>
<evidence type="ECO:0000259" key="3">
    <source>
        <dbReference type="PROSITE" id="PS01031"/>
    </source>
</evidence>
<protein>
    <recommendedName>
        <fullName evidence="3">SHSP domain-containing protein</fullName>
    </recommendedName>
</protein>
<reference evidence="4 5" key="1">
    <citation type="journal article" date="2018" name="New Phytol.">
        <title>Phylogenomics of Endogonaceae and evolution of mycorrhizas within Mucoromycota.</title>
        <authorList>
            <person name="Chang Y."/>
            <person name="Desiro A."/>
            <person name="Na H."/>
            <person name="Sandor L."/>
            <person name="Lipzen A."/>
            <person name="Clum A."/>
            <person name="Barry K."/>
            <person name="Grigoriev I.V."/>
            <person name="Martin F.M."/>
            <person name="Stajich J.E."/>
            <person name="Smith M.E."/>
            <person name="Bonito G."/>
            <person name="Spatafora J.W."/>
        </authorList>
    </citation>
    <scope>NUCLEOTIDE SEQUENCE [LARGE SCALE GENOMIC DNA]</scope>
    <source>
        <strain evidence="4 5">GMNB39</strain>
    </source>
</reference>
<dbReference type="EMBL" id="RBNI01000223">
    <property type="protein sequence ID" value="RUP52056.1"/>
    <property type="molecule type" value="Genomic_DNA"/>
</dbReference>
<dbReference type="OrthoDB" id="2347665at2759"/>
<dbReference type="Pfam" id="PF00011">
    <property type="entry name" value="HSP20"/>
    <property type="match status" value="1"/>
</dbReference>
<feature type="domain" description="SHSP" evidence="3">
    <location>
        <begin position="37"/>
        <end position="153"/>
    </location>
</feature>
<feature type="non-terminal residue" evidence="4">
    <location>
        <position position="199"/>
    </location>
</feature>
<dbReference type="InterPro" id="IPR008978">
    <property type="entry name" value="HSP20-like_chaperone"/>
</dbReference>
<dbReference type="InterPro" id="IPR002068">
    <property type="entry name" value="A-crystallin/Hsp20_dom"/>
</dbReference>
<dbReference type="SUPFAM" id="SSF49764">
    <property type="entry name" value="HSP20-like chaperones"/>
    <property type="match status" value="1"/>
</dbReference>
<evidence type="ECO:0000313" key="5">
    <source>
        <dbReference type="Proteomes" id="UP000268093"/>
    </source>
</evidence>
<evidence type="ECO:0000256" key="1">
    <source>
        <dbReference type="PROSITE-ProRule" id="PRU00285"/>
    </source>
</evidence>
<accession>A0A433DMY2</accession>
<comment type="similarity">
    <text evidence="1 2">Belongs to the small heat shock protein (HSP20) family.</text>
</comment>
<evidence type="ECO:0000313" key="4">
    <source>
        <dbReference type="EMBL" id="RUP52056.1"/>
    </source>
</evidence>
<proteinExistence type="inferred from homology"/>
<comment type="caution">
    <text evidence="4">The sequence shown here is derived from an EMBL/GenBank/DDBJ whole genome shotgun (WGS) entry which is preliminary data.</text>
</comment>
<keyword evidence="5" id="KW-1185">Reference proteome</keyword>
<dbReference type="Gene3D" id="2.60.40.790">
    <property type="match status" value="1"/>
</dbReference>
<organism evidence="4 5">
    <name type="scientific">Jimgerdemannia flammicorona</name>
    <dbReference type="NCBI Taxonomy" id="994334"/>
    <lineage>
        <taxon>Eukaryota</taxon>
        <taxon>Fungi</taxon>
        <taxon>Fungi incertae sedis</taxon>
        <taxon>Mucoromycota</taxon>
        <taxon>Mucoromycotina</taxon>
        <taxon>Endogonomycetes</taxon>
        <taxon>Endogonales</taxon>
        <taxon>Endogonaceae</taxon>
        <taxon>Jimgerdemannia</taxon>
    </lineage>
</organism>
<dbReference type="Proteomes" id="UP000268093">
    <property type="component" value="Unassembled WGS sequence"/>
</dbReference>
<dbReference type="CDD" id="cd06464">
    <property type="entry name" value="ACD_sHsps-like"/>
    <property type="match status" value="1"/>
</dbReference>
<gene>
    <name evidence="4" type="ORF">BC936DRAFT_142310</name>
</gene>
<sequence length="199" mass="22113">MMVERTFHAARGGTVNFMAANYFRTKHLVSYTLMKQPVVEPSRGRVAIDNEAESYLIVLHTPGIDKKDLSIAVRDGNDEVTIEGNCHHDNEVGNVLVQTLAAGTFAVRVELPTKVHVNPVSKLDIQNGVTKIALTKSIPKRRRLLKQDNSFVAGCSAKRVLASYAIWRSFNMCSFDGLDTMTFFIGPTCRQPAGIFRFP</sequence>
<dbReference type="AlphaFoldDB" id="A0A433DMY2"/>
<dbReference type="PROSITE" id="PS01031">
    <property type="entry name" value="SHSP"/>
    <property type="match status" value="1"/>
</dbReference>
<evidence type="ECO:0000256" key="2">
    <source>
        <dbReference type="RuleBase" id="RU003616"/>
    </source>
</evidence>